<feature type="domain" description="MbtH-like" evidence="1">
    <location>
        <begin position="5"/>
        <end position="55"/>
    </location>
</feature>
<dbReference type="EMBL" id="LR590463">
    <property type="protein sequence ID" value="VTP65487.1"/>
    <property type="molecule type" value="Genomic_DNA"/>
</dbReference>
<reference evidence="2 9" key="2">
    <citation type="submission" date="2020-11" db="EMBL/GenBank/DDBJ databases">
        <title>Enhanced detection system for hospital associated transmission using whole genome sequencing surveillance.</title>
        <authorList>
            <person name="Harrison L.H."/>
            <person name="Van Tyne D."/>
            <person name="Marsh J.W."/>
            <person name="Griffith M.P."/>
            <person name="Snyder D.J."/>
            <person name="Cooper V.S."/>
            <person name="Mustapha M."/>
        </authorList>
    </citation>
    <scope>NUCLEOTIDE SEQUENCE [LARGE SCALE GENOMIC DNA]</scope>
    <source>
        <strain evidence="2 9">SER00230</strain>
    </source>
</reference>
<dbReference type="GO" id="GO:0019290">
    <property type="term" value="P:siderophore biosynthetic process"/>
    <property type="evidence" value="ECO:0007669"/>
    <property type="project" value="TreeGrafter"/>
</dbReference>
<dbReference type="GeneID" id="61762138"/>
<dbReference type="RefSeq" id="WP_054306688.1">
    <property type="nucleotide sequence ID" value="NZ_CAMIPJ010000001.1"/>
</dbReference>
<dbReference type="AlphaFoldDB" id="A0A126VGW1"/>
<evidence type="ECO:0000259" key="1">
    <source>
        <dbReference type="SMART" id="SM00923"/>
    </source>
</evidence>
<dbReference type="GO" id="GO:0005829">
    <property type="term" value="C:cytosol"/>
    <property type="evidence" value="ECO:0007669"/>
    <property type="project" value="TreeGrafter"/>
</dbReference>
<dbReference type="Proteomes" id="UP000624159">
    <property type="component" value="Unassembled WGS sequence"/>
</dbReference>
<gene>
    <name evidence="3" type="primary">mbtH_1</name>
    <name evidence="5" type="synonym">mbtH_2</name>
    <name evidence="2" type="ORF">I5U13_06665</name>
    <name evidence="4" type="ORF">NCTC10036_02959</name>
    <name evidence="5" type="ORF">NCTC12971_04106</name>
    <name evidence="3" type="ORF">NCTC9419_00788</name>
</gene>
<evidence type="ECO:0000313" key="7">
    <source>
        <dbReference type="Proteomes" id="UP000281904"/>
    </source>
</evidence>
<dbReference type="Proteomes" id="UP000281904">
    <property type="component" value="Chromosome"/>
</dbReference>
<dbReference type="STRING" id="61652.AXX16_1857"/>
<sequence length="69" mass="8079">MDMQNPFDDPQQRCLILCNAQQQYSLWPDFSPAPAGWRTVFGPAERAECVGWLETHWQDMRPAAQREQQ</sequence>
<dbReference type="EMBL" id="JADULK010000003">
    <property type="protein sequence ID" value="MBH1929349.1"/>
    <property type="molecule type" value="Genomic_DNA"/>
</dbReference>
<accession>A0A126VGW1</accession>
<proteinExistence type="predicted"/>
<dbReference type="EMBL" id="LR134493">
    <property type="protein sequence ID" value="VEI67316.1"/>
    <property type="molecule type" value="Genomic_DNA"/>
</dbReference>
<dbReference type="Gene3D" id="3.90.820.10">
    <property type="entry name" value="Structural Genomics, Unknown Function 30-nov-00 1gh9 Mol_id"/>
    <property type="match status" value="1"/>
</dbReference>
<dbReference type="PANTHER" id="PTHR38444">
    <property type="entry name" value="ENTEROBACTIN BIOSYNTHESIS PROTEIN YBDZ"/>
    <property type="match status" value="1"/>
</dbReference>
<dbReference type="Proteomes" id="UP000307968">
    <property type="component" value="Chromosome"/>
</dbReference>
<keyword evidence="9" id="KW-1185">Reference proteome</keyword>
<dbReference type="KEGG" id="srz:AXX16_1857"/>
<dbReference type="InterPro" id="IPR038020">
    <property type="entry name" value="MbtH-like_sf"/>
</dbReference>
<dbReference type="SMART" id="SM00923">
    <property type="entry name" value="MbtH"/>
    <property type="match status" value="1"/>
</dbReference>
<name>A0A126VGW1_SERRU</name>
<evidence type="ECO:0000313" key="3">
    <source>
        <dbReference type="EMBL" id="VEA69129.1"/>
    </source>
</evidence>
<dbReference type="InterPro" id="IPR005153">
    <property type="entry name" value="MbtH-like_dom"/>
</dbReference>
<organism evidence="3 6">
    <name type="scientific">Serratia rubidaea</name>
    <name type="common">Serratia marinorubra</name>
    <dbReference type="NCBI Taxonomy" id="61652"/>
    <lineage>
        <taxon>Bacteria</taxon>
        <taxon>Pseudomonadati</taxon>
        <taxon>Pseudomonadota</taxon>
        <taxon>Gammaproteobacteria</taxon>
        <taxon>Enterobacterales</taxon>
        <taxon>Yersiniaceae</taxon>
        <taxon>Serratia</taxon>
    </lineage>
</organism>
<evidence type="ECO:0000313" key="9">
    <source>
        <dbReference type="Proteomes" id="UP000624159"/>
    </source>
</evidence>
<reference evidence="6 7" key="1">
    <citation type="submission" date="2018-12" db="EMBL/GenBank/DDBJ databases">
        <authorList>
            <consortium name="Pathogen Informatics"/>
        </authorList>
    </citation>
    <scope>NUCLEOTIDE SEQUENCE [LARGE SCALE GENOMIC DNA]</scope>
    <source>
        <strain evidence="4 7">NCTC10036</strain>
        <strain evidence="5 8">NCTC12971</strain>
        <strain evidence="3 6">NCTC9419</strain>
    </source>
</reference>
<evidence type="ECO:0000313" key="4">
    <source>
        <dbReference type="EMBL" id="VEI67316.1"/>
    </source>
</evidence>
<dbReference type="Proteomes" id="UP000271603">
    <property type="component" value="Chromosome"/>
</dbReference>
<evidence type="ECO:0000313" key="6">
    <source>
        <dbReference type="Proteomes" id="UP000271603"/>
    </source>
</evidence>
<dbReference type="SUPFAM" id="SSF160582">
    <property type="entry name" value="MbtH-like"/>
    <property type="match status" value="1"/>
</dbReference>
<dbReference type="PANTHER" id="PTHR38444:SF1">
    <property type="entry name" value="ENTEROBACTIN BIOSYNTHESIS PROTEIN YBDZ"/>
    <property type="match status" value="1"/>
</dbReference>
<evidence type="ECO:0000313" key="8">
    <source>
        <dbReference type="Proteomes" id="UP000307968"/>
    </source>
</evidence>
<dbReference type="Pfam" id="PF03621">
    <property type="entry name" value="MbtH"/>
    <property type="match status" value="1"/>
</dbReference>
<evidence type="ECO:0000313" key="5">
    <source>
        <dbReference type="EMBL" id="VTP65487.1"/>
    </source>
</evidence>
<evidence type="ECO:0000313" key="2">
    <source>
        <dbReference type="EMBL" id="MBH1929349.1"/>
    </source>
</evidence>
<dbReference type="InterPro" id="IPR037407">
    <property type="entry name" value="MLP_fam"/>
</dbReference>
<dbReference type="EMBL" id="LR134155">
    <property type="protein sequence ID" value="VEA69129.1"/>
    <property type="molecule type" value="Genomic_DNA"/>
</dbReference>
<protein>
    <submittedName>
        <fullName evidence="2">MbtH family protein</fullName>
    </submittedName>
    <submittedName>
        <fullName evidence="3">Uncharacterized protein conserved in bacteria</fullName>
    </submittedName>
</protein>